<sequence length="964" mass="105955">MLNQPASGLSPAVMQSNGRLEPLDAYDARDMPPRRHDITPEVFRRFMTYERTLVANDTSPSIPQADFGSTSPLMEAGLLPSEGQGPARRRIRGMPKRVHNAPRSTSIEADACKRQAHINTPAVLPRLVTEHDTFNPSGRSDTSLRSPDHPSARTQSENQGTKGSPVASHALSQRFEQLHVTPQERTQSDTDAAEMPDTAENGDSGSDTHFRFPRLPAKLTDDGFHYRQRAAQFILLYSQQASPEKLSKYNRLSSPLSYGPYESSKTAANSRRTNGASRASSCALESTNCSTTHQDDESIHSHHRNHNATDDESEYLDFDACRTAHLGNKKKRKSSRFSSPGLPVFASVSTLDKSLSRRDLAQHGTLLESPRANEPGKDRALVDTTNVSRLTGSQLQHQHKPIGGYAPSSHPFSIRFHTLVRLPPRQSSGEHQRLILRGRIRARLAPIFQQRRLKRIEEGVREEREYQARQQAREAQAKFEADAYESTTPEKRAPPRRVNKAGKRAQAIRGSSSAAKPLTIAEIRAKAAAAASGGAFNATTVYPVKTIGSASPKQIDSQTKDASPKVQSKMQPSLSPERSASKPNSHAYELSKMQSTQSESWVASAAAQLASEPKLSLPTSLFDFRMSSAVTLRLRELRSQLDVATHNLSDTVRQGDTHAEAKAFSEAVVASPSAPAPGLTTRSVAATIQNDGPSDALQPWVRDEYQHRLVEQQQMTSQSRSPANTPASVSPSLGAPRPSNVDSSTSRQTRHPPSAIPAKPSSAAPSRTGATSANGRRTLNNRATNRKPSESAHKHTAACKHGTPRQHGNGSALFTDDDWICIFCEYELYYGEAPLMLRACRNRKKLVENKSKAKTKAQAALSKKSSSAKPNGSASSGGYGHSHDHDDHEHHQGCEHDHEHTCHHDHGSSYGGSDDHYHDHHHHHRHGDDVHHQSYRHSGDDDVHRERCDCGNSIHSSDFDDEDK</sequence>
<feature type="compositionally biased region" description="Basic residues" evidence="1">
    <location>
        <begin position="87"/>
        <end position="100"/>
    </location>
</feature>
<feature type="region of interest" description="Disordered" evidence="1">
    <location>
        <begin position="480"/>
        <end position="513"/>
    </location>
</feature>
<feature type="compositionally biased region" description="Polar residues" evidence="1">
    <location>
        <begin position="564"/>
        <end position="584"/>
    </location>
</feature>
<proteinExistence type="predicted"/>
<reference evidence="2" key="1">
    <citation type="journal article" date="2014" name="Genome Biol. Evol.">
        <title>Gene Loss Rather Than Gene Gain Is Associated with a Host Jump from Monocots to Dicots in the Smut Fungus Melanopsichium pennsylvanicum.</title>
        <authorList>
            <person name="Sharma R."/>
            <person name="Mishra B."/>
            <person name="Runge F."/>
            <person name="Thines M."/>
        </authorList>
    </citation>
    <scope>NUCLEOTIDE SEQUENCE</scope>
    <source>
        <strain evidence="2">4</strain>
    </source>
</reference>
<feature type="region of interest" description="Disordered" evidence="1">
    <location>
        <begin position="179"/>
        <end position="214"/>
    </location>
</feature>
<feature type="compositionally biased region" description="Polar residues" evidence="1">
    <location>
        <begin position="711"/>
        <end position="731"/>
    </location>
</feature>
<organism evidence="2">
    <name type="scientific">Melanopsichium pennsylvanicum 4</name>
    <dbReference type="NCBI Taxonomy" id="1398559"/>
    <lineage>
        <taxon>Eukaryota</taxon>
        <taxon>Fungi</taxon>
        <taxon>Dikarya</taxon>
        <taxon>Basidiomycota</taxon>
        <taxon>Ustilaginomycotina</taxon>
        <taxon>Ustilaginomycetes</taxon>
        <taxon>Ustilaginales</taxon>
        <taxon>Ustilaginaceae</taxon>
        <taxon>Melanopsichium</taxon>
    </lineage>
</organism>
<evidence type="ECO:0000256" key="1">
    <source>
        <dbReference type="SAM" id="MobiDB-lite"/>
    </source>
</evidence>
<feature type="compositionally biased region" description="Low complexity" evidence="1">
    <location>
        <begin position="752"/>
        <end position="766"/>
    </location>
</feature>
<evidence type="ECO:0000313" key="2">
    <source>
        <dbReference type="EMBL" id="CDI51936.1"/>
    </source>
</evidence>
<feature type="compositionally biased region" description="Polar residues" evidence="1">
    <location>
        <begin position="152"/>
        <end position="162"/>
    </location>
</feature>
<name>A0A077QYW6_9BASI</name>
<feature type="region of interest" description="Disordered" evidence="1">
    <location>
        <begin position="849"/>
        <end position="964"/>
    </location>
</feature>
<feature type="region of interest" description="Disordered" evidence="1">
    <location>
        <begin position="290"/>
        <end position="311"/>
    </location>
</feature>
<feature type="compositionally biased region" description="Basic and acidic residues" evidence="1">
    <location>
        <begin position="926"/>
        <end position="949"/>
    </location>
</feature>
<feature type="compositionally biased region" description="Polar residues" evidence="1">
    <location>
        <begin position="768"/>
        <end position="783"/>
    </location>
</feature>
<feature type="compositionally biased region" description="Basic residues" evidence="1">
    <location>
        <begin position="794"/>
        <end position="804"/>
    </location>
</feature>
<accession>A0A077QYW6</accession>
<feature type="compositionally biased region" description="Basic residues" evidence="1">
    <location>
        <begin position="494"/>
        <end position="503"/>
    </location>
</feature>
<feature type="region of interest" description="Disordered" evidence="1">
    <location>
        <begin position="69"/>
        <end position="166"/>
    </location>
</feature>
<feature type="compositionally biased region" description="Polar residues" evidence="1">
    <location>
        <begin position="263"/>
        <end position="278"/>
    </location>
</feature>
<protein>
    <submittedName>
        <fullName evidence="2">Uncharacterized protein</fullName>
    </submittedName>
</protein>
<dbReference type="AlphaFoldDB" id="A0A077QYW6"/>
<feature type="region of interest" description="Disordered" evidence="1">
    <location>
        <begin position="551"/>
        <end position="593"/>
    </location>
</feature>
<feature type="compositionally biased region" description="Polar residues" evidence="1">
    <location>
        <begin position="134"/>
        <end position="145"/>
    </location>
</feature>
<feature type="compositionally biased region" description="Low complexity" evidence="1">
    <location>
        <begin position="856"/>
        <end position="874"/>
    </location>
</feature>
<feature type="compositionally biased region" description="Basic and acidic residues" evidence="1">
    <location>
        <begin position="881"/>
        <end position="918"/>
    </location>
</feature>
<feature type="region of interest" description="Disordered" evidence="1">
    <location>
        <begin position="711"/>
        <end position="811"/>
    </location>
</feature>
<feature type="region of interest" description="Disordered" evidence="1">
    <location>
        <begin position="252"/>
        <end position="278"/>
    </location>
</feature>
<dbReference type="EMBL" id="HG529522">
    <property type="protein sequence ID" value="CDI51936.1"/>
    <property type="molecule type" value="Genomic_DNA"/>
</dbReference>